<evidence type="ECO:0000313" key="4">
    <source>
        <dbReference type="WBParaSite" id="MCU_000080-RA"/>
    </source>
</evidence>
<keyword evidence="1" id="KW-1133">Transmembrane helix</keyword>
<dbReference type="WBParaSite" id="MCU_000080-RA">
    <property type="protein sequence ID" value="MCU_000080-RA"/>
    <property type="gene ID" value="MCU_000080"/>
</dbReference>
<dbReference type="OrthoDB" id="6263284at2759"/>
<evidence type="ECO:0000313" key="3">
    <source>
        <dbReference type="Proteomes" id="UP000267029"/>
    </source>
</evidence>
<proteinExistence type="predicted"/>
<organism evidence="2 3">
    <name type="scientific">Mesocestoides corti</name>
    <name type="common">Flatworm</name>
    <dbReference type="NCBI Taxonomy" id="53468"/>
    <lineage>
        <taxon>Eukaryota</taxon>
        <taxon>Metazoa</taxon>
        <taxon>Spiralia</taxon>
        <taxon>Lophotrochozoa</taxon>
        <taxon>Platyhelminthes</taxon>
        <taxon>Cestoda</taxon>
        <taxon>Eucestoda</taxon>
        <taxon>Cyclophyllidea</taxon>
        <taxon>Mesocestoididae</taxon>
        <taxon>Mesocestoides</taxon>
    </lineage>
</organism>
<accession>A0A0R3UDZ6</accession>
<evidence type="ECO:0000256" key="1">
    <source>
        <dbReference type="SAM" id="Phobius"/>
    </source>
</evidence>
<keyword evidence="1" id="KW-0472">Membrane</keyword>
<reference evidence="2 3" key="1">
    <citation type="submission" date="2018-10" db="EMBL/GenBank/DDBJ databases">
        <authorList>
            <consortium name="Pathogen Informatics"/>
        </authorList>
    </citation>
    <scope>NUCLEOTIDE SEQUENCE [LARGE SCALE GENOMIC DNA]</scope>
</reference>
<dbReference type="Proteomes" id="UP000267029">
    <property type="component" value="Unassembled WGS sequence"/>
</dbReference>
<evidence type="ECO:0000313" key="2">
    <source>
        <dbReference type="EMBL" id="VDD79163.1"/>
    </source>
</evidence>
<keyword evidence="3" id="KW-1185">Reference proteome</keyword>
<keyword evidence="1" id="KW-0812">Transmembrane</keyword>
<dbReference type="EMBL" id="UXSR01005182">
    <property type="protein sequence ID" value="VDD79163.1"/>
    <property type="molecule type" value="Genomic_DNA"/>
</dbReference>
<sequence>MEQSILHKSFDSSLAWFLAFIVVAIILLLVLLTVICILAYLVYRLRQKVASVPPDDGIIYGYSNKHAELMEYRSSQEISNASLMDPWNTGSKYIVPCDCQCQHADVSELRKSNFSGCGVQFHTYPKVGFPRKGDRWLRRVLSQPVSFRFLQRPLPLLAESRGKVDIPKNRRVERLLQEATQQGEVNLTWPREPS</sequence>
<dbReference type="AlphaFoldDB" id="A0A0R3UDZ6"/>
<reference evidence="4" key="2">
    <citation type="submission" date="2019-11" db="UniProtKB">
        <authorList>
            <consortium name="WormBaseParasite"/>
        </authorList>
    </citation>
    <scope>IDENTIFICATION</scope>
</reference>
<feature type="transmembrane region" description="Helical" evidence="1">
    <location>
        <begin position="14"/>
        <end position="43"/>
    </location>
</feature>
<protein>
    <submittedName>
        <fullName evidence="4">DAG1 domain-containing protein</fullName>
    </submittedName>
</protein>
<gene>
    <name evidence="2" type="ORF">MCOS_LOCUS5166</name>
</gene>
<name>A0A0R3UDZ6_MESCO</name>